<keyword evidence="3" id="KW-1185">Reference proteome</keyword>
<reference evidence="2 3" key="1">
    <citation type="journal article" date="2022" name="Gigascience">
        <title>A chromosome-level genome assembly and annotation of the desert horned lizard, Phrynosoma platyrhinos, provides insight into chromosomal rearrangements among reptiles.</title>
        <authorList>
            <person name="Koochekian N."/>
            <person name="Ascanio A."/>
            <person name="Farleigh K."/>
            <person name="Card D.C."/>
            <person name="Schield D.R."/>
            <person name="Castoe T.A."/>
            <person name="Jezkova T."/>
        </authorList>
    </citation>
    <scope>NUCLEOTIDE SEQUENCE [LARGE SCALE GENOMIC DNA]</scope>
    <source>
        <strain evidence="2">NK-2021</strain>
    </source>
</reference>
<accession>A0ABQ7TCW2</accession>
<dbReference type="Gene3D" id="3.30.70.2470">
    <property type="entry name" value="Protein-tyrosine phosphatase receptor IA-2 ectodomain"/>
    <property type="match status" value="1"/>
</dbReference>
<dbReference type="InterPro" id="IPR038112">
    <property type="entry name" value="Receptor_IA-2_ectodomain_sf"/>
</dbReference>
<dbReference type="InterPro" id="IPR021613">
    <property type="entry name" value="Receptor_IA-2_dom"/>
</dbReference>
<dbReference type="EMBL" id="JAIPUX010000521">
    <property type="protein sequence ID" value="KAH0627586.1"/>
    <property type="molecule type" value="Genomic_DNA"/>
</dbReference>
<sequence length="79" mass="8647">MLSFNSPLTEEKGLELIREVAVLLKLQMTAFADIKYTYVRASPIIYNSMLGPAVTFKVHSNALNVTTADVAKAAGKNPY</sequence>
<evidence type="ECO:0000313" key="3">
    <source>
        <dbReference type="Proteomes" id="UP000826234"/>
    </source>
</evidence>
<gene>
    <name evidence="2" type="ORF">JD844_003495</name>
</gene>
<dbReference type="Pfam" id="PF11548">
    <property type="entry name" value="Receptor_IA-2"/>
    <property type="match status" value="1"/>
</dbReference>
<protein>
    <recommendedName>
        <fullName evidence="1">Protein-tyrosine phosphatase receptor IA-2 ectodomain domain-containing protein</fullName>
    </recommendedName>
</protein>
<comment type="caution">
    <text evidence="2">The sequence shown here is derived from an EMBL/GenBank/DDBJ whole genome shotgun (WGS) entry which is preliminary data.</text>
</comment>
<proteinExistence type="predicted"/>
<feature type="domain" description="Protein-tyrosine phosphatase receptor IA-2 ectodomain" evidence="1">
    <location>
        <begin position="5"/>
        <end position="77"/>
    </location>
</feature>
<name>A0ABQ7TCW2_PHRPL</name>
<organism evidence="2 3">
    <name type="scientific">Phrynosoma platyrhinos</name>
    <name type="common">Desert horned lizard</name>
    <dbReference type="NCBI Taxonomy" id="52577"/>
    <lineage>
        <taxon>Eukaryota</taxon>
        <taxon>Metazoa</taxon>
        <taxon>Chordata</taxon>
        <taxon>Craniata</taxon>
        <taxon>Vertebrata</taxon>
        <taxon>Euteleostomi</taxon>
        <taxon>Lepidosauria</taxon>
        <taxon>Squamata</taxon>
        <taxon>Bifurcata</taxon>
        <taxon>Unidentata</taxon>
        <taxon>Episquamata</taxon>
        <taxon>Toxicofera</taxon>
        <taxon>Iguania</taxon>
        <taxon>Phrynosomatidae</taxon>
        <taxon>Phrynosomatinae</taxon>
        <taxon>Phrynosoma</taxon>
    </lineage>
</organism>
<evidence type="ECO:0000313" key="2">
    <source>
        <dbReference type="EMBL" id="KAH0627586.1"/>
    </source>
</evidence>
<dbReference type="Proteomes" id="UP000826234">
    <property type="component" value="Unassembled WGS sequence"/>
</dbReference>
<evidence type="ECO:0000259" key="1">
    <source>
        <dbReference type="Pfam" id="PF11548"/>
    </source>
</evidence>